<evidence type="ECO:0000313" key="2">
    <source>
        <dbReference type="Proteomes" id="UP001059041"/>
    </source>
</evidence>
<feature type="non-terminal residue" evidence="1">
    <location>
        <position position="74"/>
    </location>
</feature>
<accession>A0A9W7WHH9</accession>
<reference evidence="1" key="1">
    <citation type="submission" date="2021-02" db="EMBL/GenBank/DDBJ databases">
        <title>Comparative genomics reveals that relaxation of natural selection precedes convergent phenotypic evolution of cavefish.</title>
        <authorList>
            <person name="Peng Z."/>
        </authorList>
    </citation>
    <scope>NUCLEOTIDE SEQUENCE</scope>
    <source>
        <tissue evidence="1">Muscle</tissue>
    </source>
</reference>
<protein>
    <submittedName>
        <fullName evidence="1">Uncharacterized protein</fullName>
    </submittedName>
</protein>
<organism evidence="1 2">
    <name type="scientific">Triplophysa rosa</name>
    <name type="common">Cave loach</name>
    <dbReference type="NCBI Taxonomy" id="992332"/>
    <lineage>
        <taxon>Eukaryota</taxon>
        <taxon>Metazoa</taxon>
        <taxon>Chordata</taxon>
        <taxon>Craniata</taxon>
        <taxon>Vertebrata</taxon>
        <taxon>Euteleostomi</taxon>
        <taxon>Actinopterygii</taxon>
        <taxon>Neopterygii</taxon>
        <taxon>Teleostei</taxon>
        <taxon>Ostariophysi</taxon>
        <taxon>Cypriniformes</taxon>
        <taxon>Nemacheilidae</taxon>
        <taxon>Triplophysa</taxon>
    </lineage>
</organism>
<name>A0A9W7WHH9_TRIRA</name>
<sequence>QSAQNSLSFYPTLTSTQEKRHSFIAEVKRGPHSIYAAKRGNTYLKMIGYLKDIQQLGTHLGKSSLYLCAQDPKR</sequence>
<dbReference type="EMBL" id="JAFHDT010000013">
    <property type="protein sequence ID" value="KAI7801887.1"/>
    <property type="molecule type" value="Genomic_DNA"/>
</dbReference>
<comment type="caution">
    <text evidence="1">The sequence shown here is derived from an EMBL/GenBank/DDBJ whole genome shotgun (WGS) entry which is preliminary data.</text>
</comment>
<keyword evidence="2" id="KW-1185">Reference proteome</keyword>
<dbReference type="Proteomes" id="UP001059041">
    <property type="component" value="Linkage Group LG13"/>
</dbReference>
<gene>
    <name evidence="1" type="ORF">IRJ41_017781</name>
</gene>
<evidence type="ECO:0000313" key="1">
    <source>
        <dbReference type="EMBL" id="KAI7801887.1"/>
    </source>
</evidence>
<proteinExistence type="predicted"/>
<dbReference type="AlphaFoldDB" id="A0A9W7WHH9"/>